<reference evidence="3 4" key="1">
    <citation type="journal article" date="2005" name="Nucleic Acids Res.">
        <title>Genomic blueprint of Hahella chejuensis, a marine microbe producing an algicidal agent.</title>
        <authorList>
            <person name="Jeong H."/>
            <person name="Yim J.H."/>
            <person name="Lee C."/>
            <person name="Choi S.-H."/>
            <person name="Park Y.K."/>
            <person name="Yoon S.H."/>
            <person name="Hur C.-G."/>
            <person name="Kang H.-Y."/>
            <person name="Kim D."/>
            <person name="Lee H.H."/>
            <person name="Park K.H."/>
            <person name="Park S.-H."/>
            <person name="Park H.-S."/>
            <person name="Lee H.K."/>
            <person name="Oh T.K."/>
            <person name="Kim J.F."/>
        </authorList>
    </citation>
    <scope>NUCLEOTIDE SEQUENCE [LARGE SCALE GENOMIC DNA]</scope>
    <source>
        <strain evidence="3 4">KCTC 2396</strain>
    </source>
</reference>
<dbReference type="InterPro" id="IPR038729">
    <property type="entry name" value="Rad50/SbcC_AAA"/>
</dbReference>
<dbReference type="RefSeq" id="WP_011400709.1">
    <property type="nucleotide sequence ID" value="NC_007645.1"/>
</dbReference>
<keyword evidence="4" id="KW-1185">Reference proteome</keyword>
<dbReference type="InterPro" id="IPR027417">
    <property type="entry name" value="P-loop_NTPase"/>
</dbReference>
<dbReference type="GO" id="GO:0016887">
    <property type="term" value="F:ATP hydrolysis activity"/>
    <property type="evidence" value="ECO:0007669"/>
    <property type="project" value="InterPro"/>
</dbReference>
<dbReference type="REBASE" id="330786">
    <property type="entry name" value="M.HchDndDP"/>
</dbReference>
<sequence>MILKSLYLQNFGVFQGSFDDNHVDLEPRVKYNRKRPIILFGGLNGAGKTTTLTAIRLALYGKQSLGRSVSVQIYHQFLVDAIHKPKGKVLAPNTAGIKLDFNFGRQGEVIDYTVERVWTVRGKSVFENVEIYQNDEHLKSLTDHQKQAFLNELIPIGVADLFFFDGEKIADLAEDNNNSALADAINRLLGLDIIDRLKADLGVYLRDRKRDKLPSAIQKEMEALENSYKSLYSKYQSQLADIEALRIESTELETTKERLNQIINDLGGAWASNRQEAETKEKMLRAKRNELQVQIRNLIADAAPLALATNQIAALLKQLTDEQQSKRQLVLQVELRKQLNKIQSALIKSLGKEHKKAIETSIEESLPAATSIDTNIIHDISDSEFNRLNHLITKVVPEQQAKVKALSSELEEVEEELAHVGLNISRAPDERRISNFVSELGEIENSLGQRQVEIKQRTEAAKATLREAMDSLRKLREKEKEFGNVTNLDQAVTLADRTRGLLESFSSKSRETRINTLEQEFIKSFAKLARKDDLMITAKIDPETFSVSLIDGTGHIIDKKKLSAGEKQIYAIAMLEALGRTSGRNLPIIIDTPLGRLDSHHRENLVKNYFPTASHQVLILSTDTEVDEDFYKELSPEISHAFEVAYDPEAGSSVYYEGYFWRH</sequence>
<dbReference type="EMBL" id="CP000155">
    <property type="protein sequence ID" value="ABC33659.1"/>
    <property type="molecule type" value="Genomic_DNA"/>
</dbReference>
<name>Q2S6R5_HAHCH</name>
<dbReference type="OrthoDB" id="9795626at2"/>
<dbReference type="HOGENOM" id="CLU_024631_0_0_6"/>
<evidence type="ECO:0000313" key="3">
    <source>
        <dbReference type="EMBL" id="ABC33659.1"/>
    </source>
</evidence>
<dbReference type="Gene3D" id="3.40.50.300">
    <property type="entry name" value="P-loop containing nucleotide triphosphate hydrolases"/>
    <property type="match status" value="2"/>
</dbReference>
<proteinExistence type="predicted"/>
<dbReference type="KEGG" id="hch:HCH_07044"/>
<dbReference type="NCBIfam" id="TIGR03185">
    <property type="entry name" value="DNA_S_dndD"/>
    <property type="match status" value="1"/>
</dbReference>
<organism evidence="3 4">
    <name type="scientific">Hahella chejuensis (strain KCTC 2396)</name>
    <dbReference type="NCBI Taxonomy" id="349521"/>
    <lineage>
        <taxon>Bacteria</taxon>
        <taxon>Pseudomonadati</taxon>
        <taxon>Pseudomonadota</taxon>
        <taxon>Gammaproteobacteria</taxon>
        <taxon>Oceanospirillales</taxon>
        <taxon>Hahellaceae</taxon>
        <taxon>Hahella</taxon>
    </lineage>
</organism>
<evidence type="ECO:0000313" key="4">
    <source>
        <dbReference type="Proteomes" id="UP000000238"/>
    </source>
</evidence>
<dbReference type="Proteomes" id="UP000000238">
    <property type="component" value="Chromosome"/>
</dbReference>
<evidence type="ECO:0000256" key="1">
    <source>
        <dbReference type="SAM" id="Coils"/>
    </source>
</evidence>
<dbReference type="GO" id="GO:0006302">
    <property type="term" value="P:double-strand break repair"/>
    <property type="evidence" value="ECO:0007669"/>
    <property type="project" value="InterPro"/>
</dbReference>
<dbReference type="SUPFAM" id="SSF52540">
    <property type="entry name" value="P-loop containing nucleoside triphosphate hydrolases"/>
    <property type="match status" value="1"/>
</dbReference>
<protein>
    <submittedName>
        <fullName evidence="3">ATPase involved in DNA repair</fullName>
    </submittedName>
</protein>
<feature type="coiled-coil region" evidence="1">
    <location>
        <begin position="242"/>
        <end position="325"/>
    </location>
</feature>
<accession>Q2S6R5</accession>
<dbReference type="AlphaFoldDB" id="Q2S6R5"/>
<keyword evidence="1" id="KW-0175">Coiled coil</keyword>
<dbReference type="InterPro" id="IPR017599">
    <property type="entry name" value="DNA_S_DndD"/>
</dbReference>
<feature type="domain" description="Rad50/SbcC-type AAA" evidence="2">
    <location>
        <begin position="5"/>
        <end position="266"/>
    </location>
</feature>
<feature type="coiled-coil region" evidence="1">
    <location>
        <begin position="396"/>
        <end position="423"/>
    </location>
</feature>
<dbReference type="STRING" id="349521.HCH_07044"/>
<evidence type="ECO:0000259" key="2">
    <source>
        <dbReference type="Pfam" id="PF13476"/>
    </source>
</evidence>
<dbReference type="Pfam" id="PF13476">
    <property type="entry name" value="AAA_23"/>
    <property type="match status" value="1"/>
</dbReference>
<dbReference type="PANTHER" id="PTHR32114:SF2">
    <property type="entry name" value="ABC TRANSPORTER ABCH.3"/>
    <property type="match status" value="1"/>
</dbReference>
<gene>
    <name evidence="3" type="ordered locus">HCH_07044</name>
</gene>
<dbReference type="PANTHER" id="PTHR32114">
    <property type="entry name" value="ABC TRANSPORTER ABCH.3"/>
    <property type="match status" value="1"/>
</dbReference>
<dbReference type="eggNOG" id="COG0419">
    <property type="taxonomic scope" value="Bacteria"/>
</dbReference>